<name>A0A2A9NHL8_9AGAR</name>
<dbReference type="Proteomes" id="UP000242287">
    <property type="component" value="Unassembled WGS sequence"/>
</dbReference>
<proteinExistence type="predicted"/>
<feature type="region of interest" description="Disordered" evidence="1">
    <location>
        <begin position="189"/>
        <end position="274"/>
    </location>
</feature>
<feature type="compositionally biased region" description="Acidic residues" evidence="1">
    <location>
        <begin position="240"/>
        <end position="249"/>
    </location>
</feature>
<feature type="compositionally biased region" description="Polar residues" evidence="1">
    <location>
        <begin position="517"/>
        <end position="530"/>
    </location>
</feature>
<feature type="compositionally biased region" description="Polar residues" evidence="1">
    <location>
        <begin position="195"/>
        <end position="209"/>
    </location>
</feature>
<feature type="compositionally biased region" description="Basic and acidic residues" evidence="1">
    <location>
        <begin position="457"/>
        <end position="469"/>
    </location>
</feature>
<feature type="compositionally biased region" description="Basic and acidic residues" evidence="1">
    <location>
        <begin position="577"/>
        <end position="587"/>
    </location>
</feature>
<feature type="region of interest" description="Disordered" evidence="1">
    <location>
        <begin position="39"/>
        <end position="64"/>
    </location>
</feature>
<feature type="region of interest" description="Disordered" evidence="1">
    <location>
        <begin position="457"/>
        <end position="587"/>
    </location>
</feature>
<dbReference type="OrthoDB" id="5348546at2759"/>
<keyword evidence="3" id="KW-1185">Reference proteome</keyword>
<reference evidence="2 3" key="1">
    <citation type="submission" date="2014-02" db="EMBL/GenBank/DDBJ databases">
        <title>Transposable element dynamics among asymbiotic and ectomycorrhizal Amanita fungi.</title>
        <authorList>
            <consortium name="DOE Joint Genome Institute"/>
            <person name="Hess J."/>
            <person name="Skrede I."/>
            <person name="Wolfe B."/>
            <person name="LaButti K."/>
            <person name="Ohm R.A."/>
            <person name="Grigoriev I.V."/>
            <person name="Pringle A."/>
        </authorList>
    </citation>
    <scope>NUCLEOTIDE SEQUENCE [LARGE SCALE GENOMIC DNA]</scope>
    <source>
        <strain evidence="2 3">SKay4041</strain>
    </source>
</reference>
<feature type="region of interest" description="Disordered" evidence="1">
    <location>
        <begin position="1"/>
        <end position="24"/>
    </location>
</feature>
<feature type="compositionally biased region" description="Low complexity" evidence="1">
    <location>
        <begin position="39"/>
        <end position="48"/>
    </location>
</feature>
<accession>A0A2A9NHL8</accession>
<feature type="region of interest" description="Disordered" evidence="1">
    <location>
        <begin position="137"/>
        <end position="168"/>
    </location>
</feature>
<dbReference type="AlphaFoldDB" id="A0A2A9NHL8"/>
<evidence type="ECO:0000256" key="1">
    <source>
        <dbReference type="SAM" id="MobiDB-lite"/>
    </source>
</evidence>
<protein>
    <submittedName>
        <fullName evidence="2">Uncharacterized protein</fullName>
    </submittedName>
</protein>
<sequence>MSSSNPPLAVPSTARWKSSPSSAVSLPPISSLHNYYYASSSFSSSPPRSSSPPKTPTSSRSRDHVAFALSSPTAASDMGLYGYALRQDPSFYSKRPDSDLSCFYSCTKFATSSYQAPPLDRLSMYAQLNDDVSTLPPHISPLKYLRPPRNVSPDTDDENDGDRSGYSFITEDTRSTFFMVSAERGRWRTDPVQRKFQQQVHISKSVPTTASPPPLIRKHRTLSEPALPQRSEDLAVDTQASEESEDQPMESEVHTPASEVADTPPSLATGRDSSIGLDCLLTPLSPLPPSSPLLSPITSYASPKIESLPSPITSPLIASSPLTWSSPSPIADILDLPSEVLTELVASDDTVQPEETAREQITLDDVVQCPDSNDESVPTHPTTPHVSSSPEPAPLPTLIEAKSSYDRCDISHSRSSASLLFSNAVVEPSIGTPEATFVSGSSTVELAVDVKREKEVLGPRENTVDEANKPDNANFVKSKMSMPSKKKRKKEDQPDKAPSTKRRRLDTGRSHRETKSVAKTTAMASDSKVQASVPELEPGHDAQVNQKRQRRKSNADCPPELVVDHEASSRATIPEQPSKESSDSKDLDNEIRGMLIESMALSRASSLPVSSLYKAVTKTRPALVAQRCEQEWMKVFRRVLESGVAGCGSGVFGKVESSGKDDCDRPLEPQWFYVPELDEDQERATLIRSMMPRPGKRSETKKYKQYYYRPLEKMSRWDPEDFL</sequence>
<gene>
    <name evidence="2" type="ORF">AMATHDRAFT_68074</name>
</gene>
<evidence type="ECO:0000313" key="2">
    <source>
        <dbReference type="EMBL" id="PFH47266.1"/>
    </source>
</evidence>
<dbReference type="EMBL" id="KZ302123">
    <property type="protein sequence ID" value="PFH47266.1"/>
    <property type="molecule type" value="Genomic_DNA"/>
</dbReference>
<evidence type="ECO:0000313" key="3">
    <source>
        <dbReference type="Proteomes" id="UP000242287"/>
    </source>
</evidence>
<organism evidence="2 3">
    <name type="scientific">Amanita thiersii Skay4041</name>
    <dbReference type="NCBI Taxonomy" id="703135"/>
    <lineage>
        <taxon>Eukaryota</taxon>
        <taxon>Fungi</taxon>
        <taxon>Dikarya</taxon>
        <taxon>Basidiomycota</taxon>
        <taxon>Agaricomycotina</taxon>
        <taxon>Agaricomycetes</taxon>
        <taxon>Agaricomycetidae</taxon>
        <taxon>Agaricales</taxon>
        <taxon>Pluteineae</taxon>
        <taxon>Amanitaceae</taxon>
        <taxon>Amanita</taxon>
    </lineage>
</organism>
<dbReference type="STRING" id="703135.A0A2A9NHL8"/>
<feature type="compositionally biased region" description="Polar residues" evidence="1">
    <location>
        <begin position="15"/>
        <end position="24"/>
    </location>
</feature>
<feature type="region of interest" description="Disordered" evidence="1">
    <location>
        <begin position="368"/>
        <end position="395"/>
    </location>
</feature>
<feature type="compositionally biased region" description="Basic and acidic residues" evidence="1">
    <location>
        <begin position="505"/>
        <end position="516"/>
    </location>
</feature>
<feature type="compositionally biased region" description="Polar residues" evidence="1">
    <location>
        <begin position="375"/>
        <end position="390"/>
    </location>
</feature>